<dbReference type="InterPro" id="IPR032675">
    <property type="entry name" value="LRR_dom_sf"/>
</dbReference>
<dbReference type="EMBL" id="NMUH01000581">
    <property type="protein sequence ID" value="MQL81670.1"/>
    <property type="molecule type" value="Genomic_DNA"/>
</dbReference>
<dbReference type="Gene3D" id="3.80.10.10">
    <property type="entry name" value="Ribonuclease Inhibitor"/>
    <property type="match status" value="2"/>
</dbReference>
<sequence>MPCYQRPSNNTSKLSYSPTHYKKKRREEIGLLTKLRYLNLSDIFFPTLPTCIGRLVKLGQLDLSDTGQLETIPRTTIVCTSLEKLDLYSSGYSWPEEYDEDCGEGGISLKDLGLLPKLNDLKFNVKSLSVLGKIWSNSLARTISYLTLQHIDDLSQSPLHFNAMITVRRLSIEDCSSLLKLTFGGELCSLGVLSFARLFITKIDSMETSLQSLKQLHIVGCHALKDLTLVQLPHLQCIELCDCCDLEVLISSTTDYDSAIFPQLKRITLHALAKFRCICHRPLLLPQMECLEVYGCPMLLKLPLESGSACNIKQIVGAQGWWDMLQWDEDKIKMKFLPFFKDSWKKYENKKRNKNKKRGLELEKDQANSTVEREREREIERVLHIWRHKQTTYKRVLVSVECSFRSLIAATFQDEINLKQWRCSLSTGAKSTSGPQNAS</sequence>
<gene>
    <name evidence="2" type="ORF">Taro_014137</name>
</gene>
<comment type="caution">
    <text evidence="2">The sequence shown here is derived from an EMBL/GenBank/DDBJ whole genome shotgun (WGS) entry which is preliminary data.</text>
</comment>
<dbReference type="PANTHER" id="PTHR47186:SF3">
    <property type="entry name" value="OS09G0267800 PROTEIN"/>
    <property type="match status" value="1"/>
</dbReference>
<dbReference type="SUPFAM" id="SSF52058">
    <property type="entry name" value="L domain-like"/>
    <property type="match status" value="1"/>
</dbReference>
<evidence type="ECO:0000256" key="1">
    <source>
        <dbReference type="SAM" id="Coils"/>
    </source>
</evidence>
<accession>A0A843UII5</accession>
<reference evidence="2" key="1">
    <citation type="submission" date="2017-07" db="EMBL/GenBank/DDBJ databases">
        <title>Taro Niue Genome Assembly and Annotation.</title>
        <authorList>
            <person name="Atibalentja N."/>
            <person name="Keating K."/>
            <person name="Fields C.J."/>
        </authorList>
    </citation>
    <scope>NUCLEOTIDE SEQUENCE</scope>
    <source>
        <strain evidence="2">Niue_2</strain>
        <tissue evidence="2">Leaf</tissue>
    </source>
</reference>
<evidence type="ECO:0000313" key="3">
    <source>
        <dbReference type="Proteomes" id="UP000652761"/>
    </source>
</evidence>
<protein>
    <submittedName>
        <fullName evidence="2">Uncharacterized protein</fullName>
    </submittedName>
</protein>
<proteinExistence type="predicted"/>
<keyword evidence="3" id="KW-1185">Reference proteome</keyword>
<evidence type="ECO:0000313" key="2">
    <source>
        <dbReference type="EMBL" id="MQL81670.1"/>
    </source>
</evidence>
<keyword evidence="1" id="KW-0175">Coiled coil</keyword>
<name>A0A843UII5_COLES</name>
<dbReference type="PANTHER" id="PTHR47186">
    <property type="entry name" value="LEUCINE-RICH REPEAT-CONTAINING PROTEIN 57"/>
    <property type="match status" value="1"/>
</dbReference>
<dbReference type="AlphaFoldDB" id="A0A843UII5"/>
<dbReference type="OrthoDB" id="1744550at2759"/>
<dbReference type="Proteomes" id="UP000652761">
    <property type="component" value="Unassembled WGS sequence"/>
</dbReference>
<feature type="coiled-coil region" evidence="1">
    <location>
        <begin position="350"/>
        <end position="377"/>
    </location>
</feature>
<organism evidence="2 3">
    <name type="scientific">Colocasia esculenta</name>
    <name type="common">Wild taro</name>
    <name type="synonym">Arum esculentum</name>
    <dbReference type="NCBI Taxonomy" id="4460"/>
    <lineage>
        <taxon>Eukaryota</taxon>
        <taxon>Viridiplantae</taxon>
        <taxon>Streptophyta</taxon>
        <taxon>Embryophyta</taxon>
        <taxon>Tracheophyta</taxon>
        <taxon>Spermatophyta</taxon>
        <taxon>Magnoliopsida</taxon>
        <taxon>Liliopsida</taxon>
        <taxon>Araceae</taxon>
        <taxon>Aroideae</taxon>
        <taxon>Colocasieae</taxon>
        <taxon>Colocasia</taxon>
    </lineage>
</organism>